<feature type="transmembrane region" description="Helical" evidence="2">
    <location>
        <begin position="41"/>
        <end position="61"/>
    </location>
</feature>
<dbReference type="InterPro" id="IPR036259">
    <property type="entry name" value="MFS_trans_sf"/>
</dbReference>
<feature type="compositionally biased region" description="Low complexity" evidence="1">
    <location>
        <begin position="189"/>
        <end position="205"/>
    </location>
</feature>
<dbReference type="PANTHER" id="PTHR23530:SF1">
    <property type="entry name" value="PERMEASE, MAJOR FACILITATOR SUPERFAMILY-RELATED"/>
    <property type="match status" value="1"/>
</dbReference>
<feature type="region of interest" description="Disordered" evidence="1">
    <location>
        <begin position="189"/>
        <end position="214"/>
    </location>
</feature>
<dbReference type="PANTHER" id="PTHR23530">
    <property type="entry name" value="TRANSPORT PROTEIN-RELATED"/>
    <property type="match status" value="1"/>
</dbReference>
<evidence type="ECO:0000256" key="2">
    <source>
        <dbReference type="SAM" id="Phobius"/>
    </source>
</evidence>
<protein>
    <submittedName>
        <fullName evidence="3">Transport protein</fullName>
    </submittedName>
</protein>
<organism evidence="3 4">
    <name type="scientific">Streptomyces clavuligerus</name>
    <dbReference type="NCBI Taxonomy" id="1901"/>
    <lineage>
        <taxon>Bacteria</taxon>
        <taxon>Bacillati</taxon>
        <taxon>Actinomycetota</taxon>
        <taxon>Actinomycetes</taxon>
        <taxon>Kitasatosporales</taxon>
        <taxon>Streptomycetaceae</taxon>
        <taxon>Streptomyces</taxon>
    </lineage>
</organism>
<proteinExistence type="predicted"/>
<feature type="transmembrane region" description="Helical" evidence="2">
    <location>
        <begin position="159"/>
        <end position="180"/>
    </location>
</feature>
<accession>E2Q3G2</accession>
<keyword evidence="2" id="KW-0812">Transmembrane</keyword>
<dbReference type="AlphaFoldDB" id="E2Q3G2"/>
<dbReference type="eggNOG" id="COG2814">
    <property type="taxonomic scope" value="Bacteria"/>
</dbReference>
<dbReference type="SUPFAM" id="SSF103473">
    <property type="entry name" value="MFS general substrate transporter"/>
    <property type="match status" value="1"/>
</dbReference>
<dbReference type="KEGG" id="sclf:BB341_09685"/>
<keyword evidence="4" id="KW-1185">Reference proteome</keyword>
<feature type="transmembrane region" description="Helical" evidence="2">
    <location>
        <begin position="68"/>
        <end position="87"/>
    </location>
</feature>
<dbReference type="Proteomes" id="UP000002357">
    <property type="component" value="Chromosome"/>
</dbReference>
<dbReference type="InterPro" id="IPR053160">
    <property type="entry name" value="MFS_DHA3_Transporter"/>
</dbReference>
<sequence length="214" mass="20642">MRTVRPVRRALLLSVAVTSLWGALDEYVPLLAAGTGVATGTVPFLVLAVWAGVTLGGLLAGRAERLPGRALAVLLLAAGVLLAAGALGRSAAGFALLAGAFLVFQLLDVVADARLQAAIEGPAARATVTSLAGFGSSAGTLLVYGVYGAASGAGLDHGSVFALFAVVCPVIAVLLLGVAAPAGTPVPTVPTVPEGTTPAGPSAAAGPGGTAGTS</sequence>
<feature type="transmembrane region" description="Helical" evidence="2">
    <location>
        <begin position="123"/>
        <end position="147"/>
    </location>
</feature>
<gene>
    <name evidence="3" type="ORF">SCLAV_3805</name>
</gene>
<keyword evidence="2" id="KW-0472">Membrane</keyword>
<dbReference type="STRING" id="1901.BB341_09685"/>
<keyword evidence="2" id="KW-1133">Transmembrane helix</keyword>
<feature type="transmembrane region" description="Helical" evidence="2">
    <location>
        <begin position="93"/>
        <end position="111"/>
    </location>
</feature>
<reference evidence="3 4" key="1">
    <citation type="journal article" date="2010" name="Genome Biol. Evol.">
        <title>The sequence of a 1.8-mb bacterial linear plasmid reveals a rich evolutionary reservoir of secondary metabolic pathways.</title>
        <authorList>
            <person name="Medema M.H."/>
            <person name="Trefzer A."/>
            <person name="Kovalchuk A."/>
            <person name="van den Berg M."/>
            <person name="Mueller U."/>
            <person name="Heijne W."/>
            <person name="Wu L."/>
            <person name="Alam M.T."/>
            <person name="Ronning C.M."/>
            <person name="Nierman W.C."/>
            <person name="Bovenberg R.A.L."/>
            <person name="Breitling R."/>
            <person name="Takano E."/>
        </authorList>
    </citation>
    <scope>NUCLEOTIDE SEQUENCE [LARGE SCALE GENOMIC DNA]</scope>
    <source>
        <strain evidence="4">ATCC 27064 / DSM 738 / JCM 4710 / NBRC 13307 / NCIMB 12785 / NRRL 3585 / VKM Ac-602</strain>
    </source>
</reference>
<dbReference type="EMBL" id="CM000913">
    <property type="protein sequence ID" value="EFG08877.1"/>
    <property type="molecule type" value="Genomic_DNA"/>
</dbReference>
<evidence type="ECO:0000256" key="1">
    <source>
        <dbReference type="SAM" id="MobiDB-lite"/>
    </source>
</evidence>
<name>E2Q3G2_STRCL</name>
<evidence type="ECO:0000313" key="3">
    <source>
        <dbReference type="EMBL" id="EFG08877.1"/>
    </source>
</evidence>
<evidence type="ECO:0000313" key="4">
    <source>
        <dbReference type="Proteomes" id="UP000002357"/>
    </source>
</evidence>